<name>A0A8H7Q2H4_MORIS</name>
<keyword evidence="2" id="KW-0964">Secreted</keyword>
<dbReference type="PANTHER" id="PTHR31279">
    <property type="entry name" value="PROTEIN EXORDIUM-LIKE 5"/>
    <property type="match status" value="1"/>
</dbReference>
<keyword evidence="3 5" id="KW-0732">Signal</keyword>
<dbReference type="InterPro" id="IPR006766">
    <property type="entry name" value="EXORDIUM-like"/>
</dbReference>
<evidence type="ECO:0000313" key="6">
    <source>
        <dbReference type="EMBL" id="KAG2184616.1"/>
    </source>
</evidence>
<dbReference type="EMBL" id="JAEPQZ010000002">
    <property type="protein sequence ID" value="KAG2184616.1"/>
    <property type="molecule type" value="Genomic_DNA"/>
</dbReference>
<reference evidence="6" key="1">
    <citation type="submission" date="2020-12" db="EMBL/GenBank/DDBJ databases">
        <title>Metabolic potential, ecology and presence of endohyphal bacteria is reflected in genomic diversity of Mucoromycotina.</title>
        <authorList>
            <person name="Muszewska A."/>
            <person name="Okrasinska A."/>
            <person name="Steczkiewicz K."/>
            <person name="Drgas O."/>
            <person name="Orlowska M."/>
            <person name="Perlinska-Lenart U."/>
            <person name="Aleksandrzak-Piekarczyk T."/>
            <person name="Szatraj K."/>
            <person name="Zielenkiewicz U."/>
            <person name="Pilsyk S."/>
            <person name="Malc E."/>
            <person name="Mieczkowski P."/>
            <person name="Kruszewska J.S."/>
            <person name="Biernat P."/>
            <person name="Pawlowska J."/>
        </authorList>
    </citation>
    <scope>NUCLEOTIDE SEQUENCE</scope>
    <source>
        <strain evidence="6">WA0000067209</strain>
    </source>
</reference>
<dbReference type="GO" id="GO:0005576">
    <property type="term" value="C:extracellular region"/>
    <property type="evidence" value="ECO:0007669"/>
    <property type="project" value="UniProtKB-SubCell"/>
</dbReference>
<proteinExistence type="inferred from homology"/>
<feature type="chain" id="PRO_5034552800" description="Phosphate-induced protein 1 conserved region-domain-containing protein" evidence="5">
    <location>
        <begin position="22"/>
        <end position="298"/>
    </location>
</feature>
<gene>
    <name evidence="6" type="ORF">INT43_000529</name>
</gene>
<protein>
    <recommendedName>
        <fullName evidence="8">Phosphate-induced protein 1 conserved region-domain-containing protein</fullName>
    </recommendedName>
</protein>
<dbReference type="PANTHER" id="PTHR31279:SF58">
    <property type="entry name" value="PROTEIN EXORDIUM-LIKE 2"/>
    <property type="match status" value="1"/>
</dbReference>
<feature type="signal peptide" evidence="5">
    <location>
        <begin position="1"/>
        <end position="21"/>
    </location>
</feature>
<evidence type="ECO:0008006" key="8">
    <source>
        <dbReference type="Google" id="ProtNLM"/>
    </source>
</evidence>
<comment type="similarity">
    <text evidence="4">Belongs to the EXORDIUM family.</text>
</comment>
<dbReference type="AlphaFoldDB" id="A0A8H7Q2H4"/>
<dbReference type="Proteomes" id="UP000654370">
    <property type="component" value="Unassembled WGS sequence"/>
</dbReference>
<sequence>MLLKTIATAAAFLGLAASTFAVTPTPYSGIHNKKGVAGLRPANATAPTGKASVQITYHGGPIMTGKITVYPIFYGTWSTAQKSIVNTFIGGLSASSWWNIEKTYHDNSGNTVSGPVALGTAYNDNYSQGKSLSDNSIETIVSHAISAGGLPVDTNGIYAVLTAGDVAETSGFCSQYCGWHTDATISGKDLKYLFAGRADSCVSGCVAPQNQNVSPNGDVTTDGLISVLAHEIVEAGSDPDLNAWYDASGQENADKCAWTFGTTKTASNGAAYNVVVGGKNYLIQQNWNAKTQGCALSA</sequence>
<organism evidence="6 7">
    <name type="scientific">Mortierella isabellina</name>
    <name type="common">Filamentous fungus</name>
    <name type="synonym">Umbelopsis isabellina</name>
    <dbReference type="NCBI Taxonomy" id="91625"/>
    <lineage>
        <taxon>Eukaryota</taxon>
        <taxon>Fungi</taxon>
        <taxon>Fungi incertae sedis</taxon>
        <taxon>Mucoromycota</taxon>
        <taxon>Mucoromycotina</taxon>
        <taxon>Umbelopsidomycetes</taxon>
        <taxon>Umbelopsidales</taxon>
        <taxon>Umbelopsidaceae</taxon>
        <taxon>Umbelopsis</taxon>
    </lineage>
</organism>
<accession>A0A8H7Q2H4</accession>
<evidence type="ECO:0000313" key="7">
    <source>
        <dbReference type="Proteomes" id="UP000654370"/>
    </source>
</evidence>
<comment type="subcellular location">
    <subcellularLocation>
        <location evidence="1">Secreted</location>
    </subcellularLocation>
</comment>
<comment type="caution">
    <text evidence="6">The sequence shown here is derived from an EMBL/GenBank/DDBJ whole genome shotgun (WGS) entry which is preliminary data.</text>
</comment>
<evidence type="ECO:0000256" key="3">
    <source>
        <dbReference type="ARBA" id="ARBA00022729"/>
    </source>
</evidence>
<evidence type="ECO:0000256" key="4">
    <source>
        <dbReference type="ARBA" id="ARBA00023591"/>
    </source>
</evidence>
<evidence type="ECO:0000256" key="5">
    <source>
        <dbReference type="SAM" id="SignalP"/>
    </source>
</evidence>
<dbReference type="OrthoDB" id="2016249at2759"/>
<evidence type="ECO:0000256" key="1">
    <source>
        <dbReference type="ARBA" id="ARBA00004613"/>
    </source>
</evidence>
<dbReference type="Pfam" id="PF04674">
    <property type="entry name" value="Phi_1"/>
    <property type="match status" value="1"/>
</dbReference>
<keyword evidence="7" id="KW-1185">Reference proteome</keyword>
<evidence type="ECO:0000256" key="2">
    <source>
        <dbReference type="ARBA" id="ARBA00022525"/>
    </source>
</evidence>